<dbReference type="AlphaFoldDB" id="A0A7J8LLG7"/>
<dbReference type="EMBL" id="JABEZX010000004">
    <property type="protein sequence ID" value="MBA0553268.1"/>
    <property type="molecule type" value="Genomic_DNA"/>
</dbReference>
<comment type="caution">
    <text evidence="2">The sequence shown here is derived from an EMBL/GenBank/DDBJ whole genome shotgun (WGS) entry which is preliminary data.</text>
</comment>
<reference evidence="2 3" key="1">
    <citation type="journal article" date="2019" name="Genome Biol. Evol.">
        <title>Insights into the evolution of the New World diploid cottons (Gossypium, subgenus Houzingenia) based on genome sequencing.</title>
        <authorList>
            <person name="Grover C.E."/>
            <person name="Arick M.A. 2nd"/>
            <person name="Thrash A."/>
            <person name="Conover J.L."/>
            <person name="Sanders W.S."/>
            <person name="Peterson D.G."/>
            <person name="Frelichowski J.E."/>
            <person name="Scheffler J.A."/>
            <person name="Scheffler B.E."/>
            <person name="Wendel J.F."/>
        </authorList>
    </citation>
    <scope>NUCLEOTIDE SEQUENCE [LARGE SCALE GENOMIC DNA]</scope>
    <source>
        <strain evidence="2">157</strain>
        <tissue evidence="2">Leaf</tissue>
    </source>
</reference>
<dbReference type="Proteomes" id="UP000593572">
    <property type="component" value="Unassembled WGS sequence"/>
</dbReference>
<evidence type="ECO:0000313" key="3">
    <source>
        <dbReference type="Proteomes" id="UP000593572"/>
    </source>
</evidence>
<accession>A0A7J8LLG7</accession>
<feature type="non-terminal residue" evidence="2">
    <location>
        <position position="535"/>
    </location>
</feature>
<sequence length="535" mass="56321">MSFKQSRSDKSEQQQYRKLGRSASSNQQQRTSSGVYGEGAGGGPAPSSSLSSSSSSSRSFKKSNNAQGGQPRVNTPAVNSTESSNASAARNIQTGARVKPELQGASNMLVASGVAKPVGSPANQRSTQAVPKAPTSQSATLSSDSSFSTHPTKGDASQAFSLQFGSISPGSMNGMQIPAQTSSAPPNLDEQKRDQACHGSSVKSVSNLPTTVPRQQLPRKNSIATGQSNSGEAHPMPMVKKDVQASAGPPVNQTQKSSHLNIPMASMQMPFHHQPQVPMQFGVTNPHIQSQSLSQQLLVPGLSPHPLPLQGMMHQGQGLSYTPPLGGQLAPQLGNLGMGIDPQYPQQQGGKFSVPRKTTVKITHPLTHEELRLNKRTDTYLDSGSSGPRSHPIAPSQSQPVPSFAPHSINYYSNPYNTNSIFYPLPNTLQLSSSQIAVAPNAQGLRFNYPVGQSHQNISYMNSAAAHGSLPANKSVNLRHGTLESPSVELACDVHEVASSASSGITQVTVKPAIVSAGEKVTDSSLSINLPPVEK</sequence>
<name>A0A7J8LLG7_9ROSI</name>
<gene>
    <name evidence="2" type="ORF">Golob_012463</name>
</gene>
<evidence type="ECO:0000313" key="2">
    <source>
        <dbReference type="EMBL" id="MBA0553268.1"/>
    </source>
</evidence>
<feature type="compositionally biased region" description="Polar residues" evidence="1">
    <location>
        <begin position="158"/>
        <end position="185"/>
    </location>
</feature>
<feature type="region of interest" description="Disordered" evidence="1">
    <location>
        <begin position="1"/>
        <end position="236"/>
    </location>
</feature>
<feature type="compositionally biased region" description="Low complexity" evidence="1">
    <location>
        <begin position="45"/>
        <end position="58"/>
    </location>
</feature>
<feature type="region of interest" description="Disordered" evidence="1">
    <location>
        <begin position="380"/>
        <end position="401"/>
    </location>
</feature>
<feature type="compositionally biased region" description="Polar residues" evidence="1">
    <location>
        <begin position="201"/>
        <end position="231"/>
    </location>
</feature>
<evidence type="ECO:0000256" key="1">
    <source>
        <dbReference type="SAM" id="MobiDB-lite"/>
    </source>
</evidence>
<feature type="compositionally biased region" description="Basic and acidic residues" evidence="1">
    <location>
        <begin position="1"/>
        <end position="12"/>
    </location>
</feature>
<feature type="compositionally biased region" description="Polar residues" evidence="1">
    <location>
        <begin position="22"/>
        <end position="31"/>
    </location>
</feature>
<proteinExistence type="predicted"/>
<feature type="compositionally biased region" description="Polar residues" evidence="1">
    <location>
        <begin position="62"/>
        <end position="94"/>
    </location>
</feature>
<organism evidence="2 3">
    <name type="scientific">Gossypium lobatum</name>
    <dbReference type="NCBI Taxonomy" id="34289"/>
    <lineage>
        <taxon>Eukaryota</taxon>
        <taxon>Viridiplantae</taxon>
        <taxon>Streptophyta</taxon>
        <taxon>Embryophyta</taxon>
        <taxon>Tracheophyta</taxon>
        <taxon>Spermatophyta</taxon>
        <taxon>Magnoliopsida</taxon>
        <taxon>eudicotyledons</taxon>
        <taxon>Gunneridae</taxon>
        <taxon>Pentapetalae</taxon>
        <taxon>rosids</taxon>
        <taxon>malvids</taxon>
        <taxon>Malvales</taxon>
        <taxon>Malvaceae</taxon>
        <taxon>Malvoideae</taxon>
        <taxon>Gossypium</taxon>
    </lineage>
</organism>
<protein>
    <submittedName>
        <fullName evidence="2">Uncharacterized protein</fullName>
    </submittedName>
</protein>
<feature type="compositionally biased region" description="Low complexity" evidence="1">
    <location>
        <begin position="135"/>
        <end position="151"/>
    </location>
</feature>
<keyword evidence="3" id="KW-1185">Reference proteome</keyword>